<sequence length="272" mass="29040">MTRIRLGNTWLCLSAATLTAAFVLSPPSLATLLSGHGPYDEAQLTDRVRAAFVRYWDNRSRTLTPELSDLSDYWRWFHLVKTAMAVALLVVLAVWAVRLSRRYVHAAPNMAAWPVAAAGTVVSALAVVAYVAVVANIQSIVAPTASLMSMLPVGTAGGDLAAMAGQVRDELTHYSGASPAPLRMMVNDLARYHVVVAVIGWSSAVALTIVAIVSVRARARRPRHDLRRRRLSGAVAIASGVLAVAVVVLAAANTSAALDSPRAVLDFYRGTF</sequence>
<proteinExistence type="predicted"/>
<dbReference type="AlphaFoldDB" id="A0A857LRR8"/>
<reference evidence="1" key="1">
    <citation type="journal article" date="2021" name="Nat. Microbiol.">
        <title>Cocultivation of an ultrasmall environmental parasitic bacterium with lytic ability against bacteria associated with wastewater foams.</title>
        <authorList>
            <person name="Batinovic S."/>
            <person name="Rose J.J.A."/>
            <person name="Ratcliffe J."/>
            <person name="Seviour R.J."/>
            <person name="Petrovski S."/>
        </authorList>
    </citation>
    <scope>NUCLEOTIDE SEQUENCE</scope>
    <source>
        <strain evidence="1">CON44</strain>
    </source>
</reference>
<accession>A0A857LRR8</accession>
<protein>
    <submittedName>
        <fullName evidence="1">Uncharacterized protein</fullName>
    </submittedName>
</protein>
<evidence type="ECO:0000313" key="1">
    <source>
        <dbReference type="EMBL" id="QHN40990.1"/>
    </source>
</evidence>
<dbReference type="RefSeq" id="WP_005193159.1">
    <property type="nucleotide sequence ID" value="NZ_CP045804.1"/>
</dbReference>
<organism evidence="1">
    <name type="scientific">Gordonia amarae</name>
    <dbReference type="NCBI Taxonomy" id="36821"/>
    <lineage>
        <taxon>Bacteria</taxon>
        <taxon>Bacillati</taxon>
        <taxon>Actinomycetota</taxon>
        <taxon>Actinomycetes</taxon>
        <taxon>Mycobacteriales</taxon>
        <taxon>Gordoniaceae</taxon>
        <taxon>Gordonia</taxon>
    </lineage>
</organism>
<dbReference type="EMBL" id="CP045810">
    <property type="protein sequence ID" value="QHN40990.1"/>
    <property type="molecule type" value="Genomic_DNA"/>
</dbReference>
<name>A0A857LRR8_9ACTN</name>
<gene>
    <name evidence="1" type="ORF">GII30_19085</name>
</gene>